<name>A0A4Z2H719_9TELE</name>
<comment type="caution">
    <text evidence="2">The sequence shown here is derived from an EMBL/GenBank/DDBJ whole genome shotgun (WGS) entry which is preliminary data.</text>
</comment>
<reference evidence="2 3" key="1">
    <citation type="submission" date="2019-03" db="EMBL/GenBank/DDBJ databases">
        <title>First draft genome of Liparis tanakae, snailfish: a comprehensive survey of snailfish specific genes.</title>
        <authorList>
            <person name="Kim W."/>
            <person name="Song I."/>
            <person name="Jeong J.-H."/>
            <person name="Kim D."/>
            <person name="Kim S."/>
            <person name="Ryu S."/>
            <person name="Song J.Y."/>
            <person name="Lee S.K."/>
        </authorList>
    </citation>
    <scope>NUCLEOTIDE SEQUENCE [LARGE SCALE GENOMIC DNA]</scope>
    <source>
        <tissue evidence="2">Muscle</tissue>
    </source>
</reference>
<dbReference type="Proteomes" id="UP000314294">
    <property type="component" value="Unassembled WGS sequence"/>
</dbReference>
<feature type="compositionally biased region" description="Basic and acidic residues" evidence="1">
    <location>
        <begin position="1"/>
        <end position="10"/>
    </location>
</feature>
<gene>
    <name evidence="2" type="ORF">EYF80_028090</name>
</gene>
<protein>
    <submittedName>
        <fullName evidence="2">Uncharacterized protein</fullName>
    </submittedName>
</protein>
<proteinExistence type="predicted"/>
<evidence type="ECO:0000313" key="2">
    <source>
        <dbReference type="EMBL" id="TNN61728.1"/>
    </source>
</evidence>
<evidence type="ECO:0000256" key="1">
    <source>
        <dbReference type="SAM" id="MobiDB-lite"/>
    </source>
</evidence>
<dbReference type="AlphaFoldDB" id="A0A4Z2H719"/>
<feature type="compositionally biased region" description="Basic and acidic residues" evidence="1">
    <location>
        <begin position="27"/>
        <end position="36"/>
    </location>
</feature>
<keyword evidence="3" id="KW-1185">Reference proteome</keyword>
<dbReference type="EMBL" id="SRLO01000310">
    <property type="protein sequence ID" value="TNN61728.1"/>
    <property type="molecule type" value="Genomic_DNA"/>
</dbReference>
<sequence length="102" mass="11248">MSSSGHEETLRTFPLKQKQHGVTGSRGHAESLKDARQTPCCGLQDFRRESTSTSPYIRGLAAPSASDASRRRGFKRVSRLALMTYAVTPESDAAVPRDQIRK</sequence>
<evidence type="ECO:0000313" key="3">
    <source>
        <dbReference type="Proteomes" id="UP000314294"/>
    </source>
</evidence>
<feature type="region of interest" description="Disordered" evidence="1">
    <location>
        <begin position="1"/>
        <end position="36"/>
    </location>
</feature>
<accession>A0A4Z2H719</accession>
<organism evidence="2 3">
    <name type="scientific">Liparis tanakae</name>
    <name type="common">Tanaka's snailfish</name>
    <dbReference type="NCBI Taxonomy" id="230148"/>
    <lineage>
        <taxon>Eukaryota</taxon>
        <taxon>Metazoa</taxon>
        <taxon>Chordata</taxon>
        <taxon>Craniata</taxon>
        <taxon>Vertebrata</taxon>
        <taxon>Euteleostomi</taxon>
        <taxon>Actinopterygii</taxon>
        <taxon>Neopterygii</taxon>
        <taxon>Teleostei</taxon>
        <taxon>Neoteleostei</taxon>
        <taxon>Acanthomorphata</taxon>
        <taxon>Eupercaria</taxon>
        <taxon>Perciformes</taxon>
        <taxon>Cottioidei</taxon>
        <taxon>Cottales</taxon>
        <taxon>Liparidae</taxon>
        <taxon>Liparis</taxon>
    </lineage>
</organism>